<evidence type="ECO:0000256" key="1">
    <source>
        <dbReference type="SAM" id="MobiDB-lite"/>
    </source>
</evidence>
<proteinExistence type="predicted"/>
<organism evidence="2 3">
    <name type="scientific">Cinchona calisaya</name>
    <dbReference type="NCBI Taxonomy" id="153742"/>
    <lineage>
        <taxon>Eukaryota</taxon>
        <taxon>Viridiplantae</taxon>
        <taxon>Streptophyta</taxon>
        <taxon>Embryophyta</taxon>
        <taxon>Tracheophyta</taxon>
        <taxon>Spermatophyta</taxon>
        <taxon>Magnoliopsida</taxon>
        <taxon>eudicotyledons</taxon>
        <taxon>Gunneridae</taxon>
        <taxon>Pentapetalae</taxon>
        <taxon>asterids</taxon>
        <taxon>lamiids</taxon>
        <taxon>Gentianales</taxon>
        <taxon>Rubiaceae</taxon>
        <taxon>Cinchonoideae</taxon>
        <taxon>Cinchoneae</taxon>
        <taxon>Cinchona</taxon>
    </lineage>
</organism>
<feature type="compositionally biased region" description="Polar residues" evidence="1">
    <location>
        <begin position="83"/>
        <end position="98"/>
    </location>
</feature>
<dbReference type="EMBL" id="JBJUIK010000003">
    <property type="protein sequence ID" value="KAL3532912.1"/>
    <property type="molecule type" value="Genomic_DNA"/>
</dbReference>
<evidence type="ECO:0000313" key="2">
    <source>
        <dbReference type="EMBL" id="KAL3532912.1"/>
    </source>
</evidence>
<gene>
    <name evidence="2" type="ORF">ACH5RR_006433</name>
</gene>
<dbReference type="Proteomes" id="UP001630127">
    <property type="component" value="Unassembled WGS sequence"/>
</dbReference>
<name>A0ABD3ANZ3_9GENT</name>
<feature type="region of interest" description="Disordered" evidence="1">
    <location>
        <begin position="83"/>
        <end position="115"/>
    </location>
</feature>
<reference evidence="2 3" key="1">
    <citation type="submission" date="2024-11" db="EMBL/GenBank/DDBJ databases">
        <title>A near-complete genome assembly of Cinchona calisaya.</title>
        <authorList>
            <person name="Lian D.C."/>
            <person name="Zhao X.W."/>
            <person name="Wei L."/>
        </authorList>
    </citation>
    <scope>NUCLEOTIDE SEQUENCE [LARGE SCALE GENOMIC DNA]</scope>
    <source>
        <tissue evidence="2">Nenye</tissue>
    </source>
</reference>
<evidence type="ECO:0000313" key="3">
    <source>
        <dbReference type="Proteomes" id="UP001630127"/>
    </source>
</evidence>
<comment type="caution">
    <text evidence="2">The sequence shown here is derived from an EMBL/GenBank/DDBJ whole genome shotgun (WGS) entry which is preliminary data.</text>
</comment>
<protein>
    <submittedName>
        <fullName evidence="2">Uncharacterized protein</fullName>
    </submittedName>
</protein>
<accession>A0ABD3ANZ3</accession>
<dbReference type="AlphaFoldDB" id="A0ABD3ANZ3"/>
<keyword evidence="3" id="KW-1185">Reference proteome</keyword>
<sequence length="115" mass="13105">MLTENLTKKVVKKIQRLKKNSATSQPNSATKIVVSSGYRSTISRPKIAVKPTLRPHREEPTLSPHREEEVQLVIRKRKFSTYSNQDEEVVTTSKTDIPTKTPEPMALEETSHYSD</sequence>